<sequence length="148" mass="16275">MKPHPYLRAYMAGALIPTFVVMIIACAYAFFRFGLRISFPVEKGLVFPLAFVPNLWGVWNVLFVKVHQRHAWSLGAHGALLPCLLAPLGLLTASLLGIIALRGNSLDYFQAITIPYAAVAIAIACAIVLYYFVWKYFVAFLNAVVGVA</sequence>
<organism evidence="2 3">
    <name type="scientific">Koribacter versatilis (strain Ellin345)</name>
    <dbReference type="NCBI Taxonomy" id="204669"/>
    <lineage>
        <taxon>Bacteria</taxon>
        <taxon>Pseudomonadati</taxon>
        <taxon>Acidobacteriota</taxon>
        <taxon>Terriglobia</taxon>
        <taxon>Terriglobales</taxon>
        <taxon>Candidatus Korobacteraceae</taxon>
        <taxon>Candidatus Korobacter</taxon>
    </lineage>
</organism>
<feature type="transmembrane region" description="Helical" evidence="1">
    <location>
        <begin position="113"/>
        <end position="133"/>
    </location>
</feature>
<dbReference type="EnsemblBacteria" id="ABF41100">
    <property type="protein sequence ID" value="ABF41100"/>
    <property type="gene ID" value="Acid345_2099"/>
</dbReference>
<feature type="transmembrane region" description="Helical" evidence="1">
    <location>
        <begin position="12"/>
        <end position="33"/>
    </location>
</feature>
<dbReference type="OrthoDB" id="121368at2"/>
<keyword evidence="3" id="KW-1185">Reference proteome</keyword>
<keyword evidence="1" id="KW-0472">Membrane</keyword>
<dbReference type="Proteomes" id="UP000002432">
    <property type="component" value="Chromosome"/>
</dbReference>
<reference evidence="2 3" key="1">
    <citation type="journal article" date="2009" name="Appl. Environ. Microbiol.">
        <title>Three genomes from the phylum Acidobacteria provide insight into the lifestyles of these microorganisms in soils.</title>
        <authorList>
            <person name="Ward N.L."/>
            <person name="Challacombe J.F."/>
            <person name="Janssen P.H."/>
            <person name="Henrissat B."/>
            <person name="Coutinho P.M."/>
            <person name="Wu M."/>
            <person name="Xie G."/>
            <person name="Haft D.H."/>
            <person name="Sait M."/>
            <person name="Badger J."/>
            <person name="Barabote R.D."/>
            <person name="Bradley B."/>
            <person name="Brettin T.S."/>
            <person name="Brinkac L.M."/>
            <person name="Bruce D."/>
            <person name="Creasy T."/>
            <person name="Daugherty S.C."/>
            <person name="Davidsen T.M."/>
            <person name="DeBoy R.T."/>
            <person name="Detter J.C."/>
            <person name="Dodson R.J."/>
            <person name="Durkin A.S."/>
            <person name="Ganapathy A."/>
            <person name="Gwinn-Giglio M."/>
            <person name="Han C.S."/>
            <person name="Khouri H."/>
            <person name="Kiss H."/>
            <person name="Kothari S.P."/>
            <person name="Madupu R."/>
            <person name="Nelson K.E."/>
            <person name="Nelson W.C."/>
            <person name="Paulsen I."/>
            <person name="Penn K."/>
            <person name="Ren Q."/>
            <person name="Rosovitz M.J."/>
            <person name="Selengut J.D."/>
            <person name="Shrivastava S."/>
            <person name="Sullivan S.A."/>
            <person name="Tapia R."/>
            <person name="Thompson L.S."/>
            <person name="Watkins K.L."/>
            <person name="Yang Q."/>
            <person name="Yu C."/>
            <person name="Zafar N."/>
            <person name="Zhou L."/>
            <person name="Kuske C.R."/>
        </authorList>
    </citation>
    <scope>NUCLEOTIDE SEQUENCE [LARGE SCALE GENOMIC DNA]</scope>
    <source>
        <strain evidence="2 3">Ellin345</strain>
    </source>
</reference>
<accession>Q1IPV0</accession>
<evidence type="ECO:0000256" key="1">
    <source>
        <dbReference type="SAM" id="Phobius"/>
    </source>
</evidence>
<dbReference type="PROSITE" id="PS51257">
    <property type="entry name" value="PROKAR_LIPOPROTEIN"/>
    <property type="match status" value="1"/>
</dbReference>
<dbReference type="AlphaFoldDB" id="Q1IPV0"/>
<keyword evidence="1" id="KW-1133">Transmembrane helix</keyword>
<name>Q1IPV0_KORVE</name>
<keyword evidence="1" id="KW-0812">Transmembrane</keyword>
<feature type="transmembrane region" description="Helical" evidence="1">
    <location>
        <begin position="45"/>
        <end position="66"/>
    </location>
</feature>
<proteinExistence type="predicted"/>
<dbReference type="HOGENOM" id="CLU_1756445_0_0_0"/>
<evidence type="ECO:0000313" key="3">
    <source>
        <dbReference type="Proteomes" id="UP000002432"/>
    </source>
</evidence>
<dbReference type="RefSeq" id="WP_011522901.1">
    <property type="nucleotide sequence ID" value="NC_008009.1"/>
</dbReference>
<feature type="transmembrane region" description="Helical" evidence="1">
    <location>
        <begin position="78"/>
        <end position="101"/>
    </location>
</feature>
<protein>
    <submittedName>
        <fullName evidence="2">Uncharacterized protein</fullName>
    </submittedName>
</protein>
<evidence type="ECO:0000313" key="2">
    <source>
        <dbReference type="EMBL" id="ABF41100.1"/>
    </source>
</evidence>
<gene>
    <name evidence="2" type="ordered locus">Acid345_2099</name>
</gene>
<dbReference type="EMBL" id="CP000360">
    <property type="protein sequence ID" value="ABF41100.1"/>
    <property type="molecule type" value="Genomic_DNA"/>
</dbReference>
<dbReference type="KEGG" id="aba:Acid345_2099"/>